<protein>
    <submittedName>
        <fullName evidence="1">Uncharacterized protein</fullName>
    </submittedName>
</protein>
<sequence>MFVFILAAWPIYNAITEGAKREIDSTKLAMARKINESVRSEVMSQKFQDVADAVGANTTFSPLADRFYTKAKLDVLDFQKKYKDFELTVEGRVDETRNSVLHFKAAVTWRDYKNQPHPPETLFFMMVKP</sequence>
<evidence type="ECO:0000313" key="1">
    <source>
        <dbReference type="EMBL" id="RCK75300.1"/>
    </source>
</evidence>
<evidence type="ECO:0000313" key="2">
    <source>
        <dbReference type="Proteomes" id="UP000252355"/>
    </source>
</evidence>
<dbReference type="EMBL" id="QOQW01000039">
    <property type="protein sequence ID" value="RCK75300.1"/>
    <property type="molecule type" value="Genomic_DNA"/>
</dbReference>
<proteinExistence type="predicted"/>
<reference evidence="1 2" key="1">
    <citation type="submission" date="2018-05" db="EMBL/GenBank/DDBJ databases">
        <title>A metagenomic window into the 2 km-deep terrestrial subsurface aquifer revealed taxonomically and functionally diverse microbial community comprising novel uncultured bacterial lineages.</title>
        <authorList>
            <person name="Kadnikov V.V."/>
            <person name="Mardanov A.V."/>
            <person name="Beletsky A.V."/>
            <person name="Banks D."/>
            <person name="Pimenov N.V."/>
            <person name="Frank Y.A."/>
            <person name="Karnachuk O.V."/>
            <person name="Ravin N.V."/>
        </authorList>
    </citation>
    <scope>NUCLEOTIDE SEQUENCE [LARGE SCALE GENOMIC DNA]</scope>
    <source>
        <strain evidence="1">BY5</strain>
    </source>
</reference>
<gene>
    <name evidence="1" type="ORF">OZSIB_3739</name>
</gene>
<dbReference type="AlphaFoldDB" id="A0A367ZAY3"/>
<name>A0A367ZAY3_9BACT</name>
<organism evidence="1 2">
    <name type="scientific">Candidatus Ozemobacter sibiricus</name>
    <dbReference type="NCBI Taxonomy" id="2268124"/>
    <lineage>
        <taxon>Bacteria</taxon>
        <taxon>Candidatus Ozemobacteria</taxon>
        <taxon>Candidatus Ozemobacterales</taxon>
        <taxon>Candidatus Ozemobacteraceae</taxon>
        <taxon>Candidatus Ozemobacter</taxon>
    </lineage>
</organism>
<comment type="caution">
    <text evidence="1">The sequence shown here is derived from an EMBL/GenBank/DDBJ whole genome shotgun (WGS) entry which is preliminary data.</text>
</comment>
<accession>A0A367ZAY3</accession>
<dbReference type="Proteomes" id="UP000252355">
    <property type="component" value="Unassembled WGS sequence"/>
</dbReference>